<dbReference type="Pfam" id="PF13374">
    <property type="entry name" value="TPR_10"/>
    <property type="match status" value="1"/>
</dbReference>
<accession>A0A1H7KK09</accession>
<feature type="chain" id="PRO_5011674467" evidence="2">
    <location>
        <begin position="23"/>
        <end position="926"/>
    </location>
</feature>
<organism evidence="3 4">
    <name type="scientific">Colwellia chukchiensis</name>
    <dbReference type="NCBI Taxonomy" id="641665"/>
    <lineage>
        <taxon>Bacteria</taxon>
        <taxon>Pseudomonadati</taxon>
        <taxon>Pseudomonadota</taxon>
        <taxon>Gammaproteobacteria</taxon>
        <taxon>Alteromonadales</taxon>
        <taxon>Colwelliaceae</taxon>
        <taxon>Colwellia</taxon>
    </lineage>
</organism>
<reference evidence="4" key="1">
    <citation type="submission" date="2016-10" db="EMBL/GenBank/DDBJ databases">
        <authorList>
            <person name="Varghese N."/>
            <person name="Submissions S."/>
        </authorList>
    </citation>
    <scope>NUCLEOTIDE SEQUENCE [LARGE SCALE GENOMIC DNA]</scope>
    <source>
        <strain evidence="4">CGMCC 1.9127</strain>
    </source>
</reference>
<keyword evidence="3" id="KW-0449">Lipoprotein</keyword>
<evidence type="ECO:0000256" key="2">
    <source>
        <dbReference type="SAM" id="SignalP"/>
    </source>
</evidence>
<dbReference type="Pfam" id="PF13432">
    <property type="entry name" value="TPR_16"/>
    <property type="match status" value="1"/>
</dbReference>
<dbReference type="InterPro" id="IPR019734">
    <property type="entry name" value="TPR_rpt"/>
</dbReference>
<gene>
    <name evidence="3" type="ORF">SAMN05216262_103171</name>
</gene>
<dbReference type="PANTHER" id="PTHR12558:SF13">
    <property type="entry name" value="CELL DIVISION CYCLE PROTEIN 27 HOMOLOG"/>
    <property type="match status" value="1"/>
</dbReference>
<keyword evidence="4" id="KW-1185">Reference proteome</keyword>
<dbReference type="Pfam" id="PF13181">
    <property type="entry name" value="TPR_8"/>
    <property type="match status" value="3"/>
</dbReference>
<protein>
    <submittedName>
        <fullName evidence="3">Putative PEP-CTERM system TPR-repeat lipoprotein</fullName>
    </submittedName>
</protein>
<keyword evidence="1" id="KW-0802">TPR repeat</keyword>
<feature type="repeat" description="TPR" evidence="1">
    <location>
        <begin position="607"/>
        <end position="640"/>
    </location>
</feature>
<dbReference type="PROSITE" id="PS50005">
    <property type="entry name" value="TPR"/>
    <property type="match status" value="6"/>
</dbReference>
<feature type="repeat" description="TPR" evidence="1">
    <location>
        <begin position="471"/>
        <end position="504"/>
    </location>
</feature>
<evidence type="ECO:0000313" key="3">
    <source>
        <dbReference type="EMBL" id="SEK87102.1"/>
    </source>
</evidence>
<dbReference type="InterPro" id="IPR011990">
    <property type="entry name" value="TPR-like_helical_dom_sf"/>
</dbReference>
<keyword evidence="2" id="KW-0732">Signal</keyword>
<feature type="repeat" description="TPR" evidence="1">
    <location>
        <begin position="843"/>
        <end position="876"/>
    </location>
</feature>
<dbReference type="OrthoDB" id="6110507at2"/>
<dbReference type="InterPro" id="IPR014266">
    <property type="entry name" value="PEP-CTERM_TPR_PrsT"/>
</dbReference>
<feature type="repeat" description="TPR" evidence="1">
    <location>
        <begin position="370"/>
        <end position="403"/>
    </location>
</feature>
<proteinExistence type="predicted"/>
<feature type="repeat" description="TPR" evidence="1">
    <location>
        <begin position="641"/>
        <end position="674"/>
    </location>
</feature>
<dbReference type="STRING" id="641665.GCA_002104455_02622"/>
<dbReference type="RefSeq" id="WP_085284191.1">
    <property type="nucleotide sequence ID" value="NZ_FOBI01000003.1"/>
</dbReference>
<feature type="repeat" description="TPR" evidence="1">
    <location>
        <begin position="124"/>
        <end position="157"/>
    </location>
</feature>
<dbReference type="Proteomes" id="UP000199297">
    <property type="component" value="Unassembled WGS sequence"/>
</dbReference>
<evidence type="ECO:0000256" key="1">
    <source>
        <dbReference type="PROSITE-ProRule" id="PRU00339"/>
    </source>
</evidence>
<dbReference type="SMART" id="SM00028">
    <property type="entry name" value="TPR"/>
    <property type="match status" value="17"/>
</dbReference>
<dbReference type="SUPFAM" id="SSF48452">
    <property type="entry name" value="TPR-like"/>
    <property type="match status" value="5"/>
</dbReference>
<feature type="signal peptide" evidence="2">
    <location>
        <begin position="1"/>
        <end position="22"/>
    </location>
</feature>
<evidence type="ECO:0000313" key="4">
    <source>
        <dbReference type="Proteomes" id="UP000199297"/>
    </source>
</evidence>
<dbReference type="Pfam" id="PF14559">
    <property type="entry name" value="TPR_19"/>
    <property type="match status" value="1"/>
</dbReference>
<dbReference type="PANTHER" id="PTHR12558">
    <property type="entry name" value="CELL DIVISION CYCLE 16,23,27"/>
    <property type="match status" value="1"/>
</dbReference>
<name>A0A1H7KK09_9GAMM</name>
<dbReference type="AlphaFoldDB" id="A0A1H7KK09"/>
<dbReference type="NCBIfam" id="TIGR02917">
    <property type="entry name" value="PEP_TPR_lipo"/>
    <property type="match status" value="1"/>
</dbReference>
<dbReference type="Gene3D" id="1.25.40.10">
    <property type="entry name" value="Tetratricopeptide repeat domain"/>
    <property type="match status" value="5"/>
</dbReference>
<sequence length="926" mass="103713">MTKLTRRFIFLVSICLAIGSNAAELYELANKKFNEHQYAEAKIHIKNLLKQDPSNIAARFLLVELLLADEQAALAETELNIIAGLGGDHKQITLHRSKTLLMQNKYNEVLSLFDDNYIDQIFAAKMYVLKGLAHIGLRQLILAEEAFNQALRINASNFDAQLGLAQIKVNRFQYDEAKAIVEQVLATPFPPEKAWFLKATIDQHLGNVDKALTSINSILINNPENVEALILRATLLYELKDYPAALKDAELVLANVANEPRAKFIQAAIAVQNDDIASSNALVEEIAQTLAKISPSDLQANPSYLYLAGVIFYQQGQYTVAQDYFNQYLAIDNFNVNAKLLLARILMEQGDFESAKSLLVKAAVQHGDNSNILTLLGVCYLELQQFESAIVYFQQVKRLNPSGSVDLQLAKSYLSLNENRKAIKLLNAGDFTNSQQVIASFLLVEAYLKEQNADSAIKIAKKLTQLEPKNPEYQHHLGFVYQRVGDFTNAKLHFQKALELNDLHVKSIISLAQVTSAMGAPEQGFSQLQKALSKQPNEVELLKAIANHYERMGQDLDAANIYQKALLQQPNSEALLLSYAASLGRQDKFKEAIETINSFLLSQQKTGKIYVLLGHLYLKNKQVALAIDSYRDALKFGATKSRVYFYIAKAFQSDRKFSEAVAAYQKSIAWAPTALEPVLAFANYLNQQSRYNDAITALLAFEGAAKTSHNYIATLAHAYYLNKQYQQAEQHYLKIIQSGAISTISGLAMVYHAQQQTEKALALINAGLKSHPNNLVLLSTQAEIHIKNQQWAQAENIYSQLISLNDNQPMLLNNAAYVAMVQAKYELAKAYATRSVEILDNVPDSLDTLGWIYYLTQDYAKALPILRKALAIDYSNVEIKYHLAMTLKALGQEREAFNLLREVVNSQFEFTDKAKAKQVLDDWLKS</sequence>
<dbReference type="EMBL" id="FOBI01000003">
    <property type="protein sequence ID" value="SEK87102.1"/>
    <property type="molecule type" value="Genomic_DNA"/>
</dbReference>